<keyword evidence="4" id="KW-0378">Hydrolase</keyword>
<dbReference type="InterPro" id="IPR051121">
    <property type="entry name" value="FAH"/>
</dbReference>
<organism evidence="4 5">
    <name type="scientific">Nocardia rhamnosiphila</name>
    <dbReference type="NCBI Taxonomy" id="426716"/>
    <lineage>
        <taxon>Bacteria</taxon>
        <taxon>Bacillati</taxon>
        <taxon>Actinomycetota</taxon>
        <taxon>Actinomycetes</taxon>
        <taxon>Mycobacteriales</taxon>
        <taxon>Nocardiaceae</taxon>
        <taxon>Nocardia</taxon>
    </lineage>
</organism>
<dbReference type="Gene3D" id="3.90.850.10">
    <property type="entry name" value="Fumarylacetoacetase-like, C-terminal domain"/>
    <property type="match status" value="1"/>
</dbReference>
<keyword evidence="5" id="KW-1185">Reference proteome</keyword>
<evidence type="ECO:0000256" key="1">
    <source>
        <dbReference type="ARBA" id="ARBA00010211"/>
    </source>
</evidence>
<dbReference type="InterPro" id="IPR011234">
    <property type="entry name" value="Fumarylacetoacetase-like_C"/>
</dbReference>
<comment type="similarity">
    <text evidence="1">Belongs to the FAH family.</text>
</comment>
<gene>
    <name evidence="4" type="ORF">ABZ510_16795</name>
</gene>
<evidence type="ECO:0000259" key="3">
    <source>
        <dbReference type="Pfam" id="PF01557"/>
    </source>
</evidence>
<proteinExistence type="inferred from homology"/>
<name>A0ABV2WRM5_9NOCA</name>
<evidence type="ECO:0000313" key="4">
    <source>
        <dbReference type="EMBL" id="MEU1953511.1"/>
    </source>
</evidence>
<evidence type="ECO:0000256" key="2">
    <source>
        <dbReference type="ARBA" id="ARBA00022723"/>
    </source>
</evidence>
<dbReference type="GO" id="GO:0016787">
    <property type="term" value="F:hydrolase activity"/>
    <property type="evidence" value="ECO:0007669"/>
    <property type="project" value="UniProtKB-KW"/>
</dbReference>
<keyword evidence="2" id="KW-0479">Metal-binding</keyword>
<sequence length="295" mass="31491">MRLVTYIADTEPRPGILHGDAVHALDATLTASGAVPSAAFESVRSFLEEHGDRLPALSATVTGWLEQAAPAPVGTLPELALVAPVPDPAKVLCVGLNYSDHVGETGREFPKYPDLFAKWASSLIGPTADIACSDVSANLDFEGELAVVIGRHTRRVPESRALEHVAGLTVFDDITARDLQYRGTQWLAGKAVDRATPVGPALVTLDEIGDPQSLELTTHVNGARMQGSNTKNMIFPIARIVSYVSEFLALSPGDIIATGTPEGIGAKRQPPVWLRPGDVVEVEIEQVGRLRNVVR</sequence>
<dbReference type="PANTHER" id="PTHR42796:SF4">
    <property type="entry name" value="FUMARYLACETOACETATE HYDROLASE DOMAIN-CONTAINING PROTEIN 2A"/>
    <property type="match status" value="1"/>
</dbReference>
<feature type="domain" description="Fumarylacetoacetase-like C-terminal" evidence="3">
    <location>
        <begin position="90"/>
        <end position="295"/>
    </location>
</feature>
<dbReference type="PANTHER" id="PTHR42796">
    <property type="entry name" value="FUMARYLACETOACETATE HYDROLASE DOMAIN-CONTAINING PROTEIN 2A-RELATED"/>
    <property type="match status" value="1"/>
</dbReference>
<reference evidence="4 5" key="1">
    <citation type="submission" date="2024-06" db="EMBL/GenBank/DDBJ databases">
        <title>The Natural Products Discovery Center: Release of the First 8490 Sequenced Strains for Exploring Actinobacteria Biosynthetic Diversity.</title>
        <authorList>
            <person name="Kalkreuter E."/>
            <person name="Kautsar S.A."/>
            <person name="Yang D."/>
            <person name="Bader C.D."/>
            <person name="Teijaro C.N."/>
            <person name="Fluegel L."/>
            <person name="Davis C.M."/>
            <person name="Simpson J.R."/>
            <person name="Lauterbach L."/>
            <person name="Steele A.D."/>
            <person name="Gui C."/>
            <person name="Meng S."/>
            <person name="Li G."/>
            <person name="Viehrig K."/>
            <person name="Ye F."/>
            <person name="Su P."/>
            <person name="Kiefer A.F."/>
            <person name="Nichols A."/>
            <person name="Cepeda A.J."/>
            <person name="Yan W."/>
            <person name="Fan B."/>
            <person name="Jiang Y."/>
            <person name="Adhikari A."/>
            <person name="Zheng C.-J."/>
            <person name="Schuster L."/>
            <person name="Cowan T.M."/>
            <person name="Smanski M.J."/>
            <person name="Chevrette M.G."/>
            <person name="De Carvalho L.P.S."/>
            <person name="Shen B."/>
        </authorList>
    </citation>
    <scope>NUCLEOTIDE SEQUENCE [LARGE SCALE GENOMIC DNA]</scope>
    <source>
        <strain evidence="4 5">NPDC019708</strain>
    </source>
</reference>
<accession>A0ABV2WRM5</accession>
<dbReference type="InterPro" id="IPR036663">
    <property type="entry name" value="Fumarylacetoacetase_C_sf"/>
</dbReference>
<comment type="caution">
    <text evidence="4">The sequence shown here is derived from an EMBL/GenBank/DDBJ whole genome shotgun (WGS) entry which is preliminary data.</text>
</comment>
<dbReference type="Pfam" id="PF01557">
    <property type="entry name" value="FAA_hydrolase"/>
    <property type="match status" value="1"/>
</dbReference>
<dbReference type="EMBL" id="JBEYBF010000010">
    <property type="protein sequence ID" value="MEU1953511.1"/>
    <property type="molecule type" value="Genomic_DNA"/>
</dbReference>
<protein>
    <submittedName>
        <fullName evidence="4">Fumarylacetoacetate hydrolase family protein</fullName>
    </submittedName>
</protein>
<dbReference type="SUPFAM" id="SSF56529">
    <property type="entry name" value="FAH"/>
    <property type="match status" value="1"/>
</dbReference>
<evidence type="ECO:0000313" key="5">
    <source>
        <dbReference type="Proteomes" id="UP001550628"/>
    </source>
</evidence>
<dbReference type="RefSeq" id="WP_356958026.1">
    <property type="nucleotide sequence ID" value="NZ_JBEYBD010000011.1"/>
</dbReference>
<dbReference type="Proteomes" id="UP001550628">
    <property type="component" value="Unassembled WGS sequence"/>
</dbReference>